<proteinExistence type="predicted"/>
<dbReference type="Pfam" id="PF13306">
    <property type="entry name" value="LRR_5"/>
    <property type="match status" value="5"/>
</dbReference>
<keyword evidence="2" id="KW-1185">Reference proteome</keyword>
<dbReference type="STRING" id="915059.NH26_20005"/>
<dbReference type="AlphaFoldDB" id="A0A1S1YSA5"/>
<dbReference type="Proteomes" id="UP000179797">
    <property type="component" value="Unassembled WGS sequence"/>
</dbReference>
<gene>
    <name evidence="1" type="ORF">NH26_20005</name>
</gene>
<dbReference type="PANTHER" id="PTHR45661">
    <property type="entry name" value="SURFACE ANTIGEN"/>
    <property type="match status" value="1"/>
</dbReference>
<dbReference type="InterPro" id="IPR026444">
    <property type="entry name" value="Secre_tail"/>
</dbReference>
<accession>A0A1S1YSA5</accession>
<dbReference type="PANTHER" id="PTHR45661:SF3">
    <property type="entry name" value="IG-LIKE DOMAIN-CONTAINING PROTEIN"/>
    <property type="match status" value="1"/>
</dbReference>
<reference evidence="1 2" key="1">
    <citation type="journal article" date="2012" name="Int. J. Syst. Evol. Microbiol.">
        <title>Flammeovirga pacifica sp. nov., isolated from deep-sea sediment.</title>
        <authorList>
            <person name="Xu H."/>
            <person name="Fu Y."/>
            <person name="Yang N."/>
            <person name="Ding Z."/>
            <person name="Lai Q."/>
            <person name="Zeng R."/>
        </authorList>
    </citation>
    <scope>NUCLEOTIDE SEQUENCE [LARGE SCALE GENOMIC DNA]</scope>
    <source>
        <strain evidence="2">DSM 24597 / LMG 26175 / WPAGA1</strain>
    </source>
</reference>
<evidence type="ECO:0008006" key="3">
    <source>
        <dbReference type="Google" id="ProtNLM"/>
    </source>
</evidence>
<sequence length="1001" mass="114305">MCSLITKAQDTFTLTNSTVTVQNGIITRCSYDFTLKKIIIPEELDGQTIIGIATDVHPHDFENKGIEEITFPNTLEIIGRQEFQNNNLKKVELPGSLNIIGILSFFNNPDIDVKLPDKSLDETFISWEGHDLVQYLEGEPITDFFKEYRTRNLYTLKAEDLELKGDTIIGCKFNSEVTPDILIPGKIGDITITAIKTKTDFQRLGLRSVQLGESISYIGEYEFRNNRIRTLDLSNVAYIGRNAFEANSINEIKLGDKIEIIEMESFIYNKITSLTIPSSVKLIRSYAFFENNIREISFNDGLEEIESRCFSKNEIEKLVLPNTLRSIDIDAFSNNLNLNTIVLPHNNDPNFIDWGEYAAGAEISTTNSKTFRAHYYYTLKDDDVEVINDTLWNVTYDFKNLDIIIPEKLDGQFIKAIENGRYRNNFKDKNIRSIQMPESLESIGNEVFKGNKIKKINCPLSLKKIGSYAFHNNLIKEINFSESVHTIENYAFSSNNLDFVSIPSTLRELGEGAFHFNNLNEITLPQINDENFLYWSTSNGDELENLTIPITLTPNSLYRAMYILILDENNTVIDNTGRLLNIKENLDNIGELIIPNEIDSITILKIGKQGVCNSFINDTNIKKITLPESLERIEYHVFYSNKLENIELPASLKSIGIAAFTNNNIKVLNFPANLDTIGRFAFLSNELEEVNLPTNLKYLGATPFHDSLALKVPENTSKDFRFWYQGELSSSSPEIVEVGKLLSRVSELKSYYVHELTEDDVVIVDNVINECTYSFDVKNILIPNEIGGQEIKKIASNESQNGVFFNKGIQHLYLSENLETIGAFAFESNNLSEVIFKDGLINIKRGAFYENKLESRFELPQTIEFIDHAAFARNNFTDGIRLPFDNINEIWKDGLGNNFSYGAIVNNFYTYYTTILEYDSRIITDLDDENLTPVIYPTLFNDYLKFKNYNSDSKYYIFNTQGQLIKEGVVENVIDLQVNKGNYIVVIDDGQHKFTYKVIKQ</sequence>
<evidence type="ECO:0000313" key="2">
    <source>
        <dbReference type="Proteomes" id="UP000179797"/>
    </source>
</evidence>
<dbReference type="NCBIfam" id="TIGR04183">
    <property type="entry name" value="Por_Secre_tail"/>
    <property type="match status" value="1"/>
</dbReference>
<name>A0A1S1YSA5_FLAPC</name>
<dbReference type="Gene3D" id="3.80.10.10">
    <property type="entry name" value="Ribonuclease Inhibitor"/>
    <property type="match status" value="4"/>
</dbReference>
<dbReference type="InterPro" id="IPR053139">
    <property type="entry name" value="Surface_bspA-like"/>
</dbReference>
<protein>
    <recommendedName>
        <fullName evidence="3">Secretion system C-terminal sorting domain-containing protein</fullName>
    </recommendedName>
</protein>
<organism evidence="1 2">
    <name type="scientific">Flammeovirga pacifica</name>
    <dbReference type="NCBI Taxonomy" id="915059"/>
    <lineage>
        <taxon>Bacteria</taxon>
        <taxon>Pseudomonadati</taxon>
        <taxon>Bacteroidota</taxon>
        <taxon>Cytophagia</taxon>
        <taxon>Cytophagales</taxon>
        <taxon>Flammeovirgaceae</taxon>
        <taxon>Flammeovirga</taxon>
    </lineage>
</organism>
<dbReference type="EMBL" id="JRYR02000002">
    <property type="protein sequence ID" value="OHX63898.1"/>
    <property type="molecule type" value="Genomic_DNA"/>
</dbReference>
<dbReference type="InterPro" id="IPR026906">
    <property type="entry name" value="LRR_5"/>
</dbReference>
<comment type="caution">
    <text evidence="1">The sequence shown here is derived from an EMBL/GenBank/DDBJ whole genome shotgun (WGS) entry which is preliminary data.</text>
</comment>
<evidence type="ECO:0000313" key="1">
    <source>
        <dbReference type="EMBL" id="OHX63898.1"/>
    </source>
</evidence>
<dbReference type="InterPro" id="IPR032675">
    <property type="entry name" value="LRR_dom_sf"/>
</dbReference>